<name>A0A7M1B1F7_9BACT</name>
<accession>A0A7M1B1F7</accession>
<sequence>MGKKLKKAYKKLAKYEREKESLLENIKRLQIGLELEKKWLRECRTALQDLKNALLSPSATQWYESRINALEDIIRTGVSTATSYGSMAAQNRDLSKEVRELRLAVYGTIKRKKDMEK</sequence>
<feature type="coiled-coil region" evidence="1">
    <location>
        <begin position="5"/>
        <end position="32"/>
    </location>
</feature>
<reference evidence="2 3" key="1">
    <citation type="submission" date="2019-06" db="EMBL/GenBank/DDBJ databases">
        <title>Sulfurimonas gotlandica sp. nov., a chemoautotrophic and psychrotolerant epsilonproteobacterium isolated from a pelagic redoxcline, and an emended description of the genus Sulfurimonas.</title>
        <authorList>
            <person name="Wang S."/>
            <person name="Jiang L."/>
            <person name="Shao Z."/>
        </authorList>
    </citation>
    <scope>NUCLEOTIDE SEQUENCE [LARGE SCALE GENOMIC DNA]</scope>
    <source>
        <strain evidence="2 3">S2-6</strain>
    </source>
</reference>
<dbReference type="RefSeq" id="WP_193150854.1">
    <property type="nucleotide sequence ID" value="NZ_CP041235.1"/>
</dbReference>
<dbReference type="KEGG" id="ssei:FJR45_00380"/>
<gene>
    <name evidence="2" type="ORF">FJR45_00380</name>
</gene>
<organism evidence="2 3">
    <name type="scientific">Sulfurimonas sediminis</name>
    <dbReference type="NCBI Taxonomy" id="2590020"/>
    <lineage>
        <taxon>Bacteria</taxon>
        <taxon>Pseudomonadati</taxon>
        <taxon>Campylobacterota</taxon>
        <taxon>Epsilonproteobacteria</taxon>
        <taxon>Campylobacterales</taxon>
        <taxon>Sulfurimonadaceae</taxon>
        <taxon>Sulfurimonas</taxon>
    </lineage>
</organism>
<keyword evidence="3" id="KW-1185">Reference proteome</keyword>
<dbReference type="EMBL" id="CP041235">
    <property type="protein sequence ID" value="QOP42492.1"/>
    <property type="molecule type" value="Genomic_DNA"/>
</dbReference>
<protein>
    <submittedName>
        <fullName evidence="2">Uncharacterized protein</fullName>
    </submittedName>
</protein>
<evidence type="ECO:0000256" key="1">
    <source>
        <dbReference type="SAM" id="Coils"/>
    </source>
</evidence>
<evidence type="ECO:0000313" key="3">
    <source>
        <dbReference type="Proteomes" id="UP000593719"/>
    </source>
</evidence>
<keyword evidence="1" id="KW-0175">Coiled coil</keyword>
<proteinExistence type="predicted"/>
<dbReference type="AlphaFoldDB" id="A0A7M1B1F7"/>
<evidence type="ECO:0000313" key="2">
    <source>
        <dbReference type="EMBL" id="QOP42492.1"/>
    </source>
</evidence>
<dbReference type="Proteomes" id="UP000593719">
    <property type="component" value="Chromosome"/>
</dbReference>